<comment type="caution">
    <text evidence="2">The sequence shown here is derived from an EMBL/GenBank/DDBJ whole genome shotgun (WGS) entry which is preliminary data.</text>
</comment>
<dbReference type="STRING" id="945543.VIBR0546_15561"/>
<proteinExistence type="predicted"/>
<dbReference type="Pfam" id="PF11911">
    <property type="entry name" value="DUF3429"/>
    <property type="match status" value="1"/>
</dbReference>
<accession>E8LSC3</accession>
<keyword evidence="1" id="KW-0812">Transmembrane</keyword>
<protein>
    <recommendedName>
        <fullName evidence="4">DUF3429 domain-containing protein</fullName>
    </recommendedName>
</protein>
<keyword evidence="3" id="KW-1185">Reference proteome</keyword>
<feature type="transmembrane region" description="Helical" evidence="1">
    <location>
        <begin position="12"/>
        <end position="35"/>
    </location>
</feature>
<organism evidence="2 3">
    <name type="scientific">Vibrio brasiliensis LMG 20546</name>
    <dbReference type="NCBI Taxonomy" id="945543"/>
    <lineage>
        <taxon>Bacteria</taxon>
        <taxon>Pseudomonadati</taxon>
        <taxon>Pseudomonadota</taxon>
        <taxon>Gammaproteobacteria</taxon>
        <taxon>Vibrionales</taxon>
        <taxon>Vibrionaceae</taxon>
        <taxon>Vibrio</taxon>
        <taxon>Vibrio oreintalis group</taxon>
    </lineage>
</organism>
<name>E8LSC3_9VIBR</name>
<feature type="transmembrane region" description="Helical" evidence="1">
    <location>
        <begin position="41"/>
        <end position="58"/>
    </location>
</feature>
<gene>
    <name evidence="2" type="ORF">VIBR0546_15561</name>
</gene>
<dbReference type="InterPro" id="IPR021836">
    <property type="entry name" value="DUF3429"/>
</dbReference>
<feature type="transmembrane region" description="Helical" evidence="1">
    <location>
        <begin position="70"/>
        <end position="87"/>
    </location>
</feature>
<dbReference type="EMBL" id="AEVS01000045">
    <property type="protein sequence ID" value="EGA66370.1"/>
    <property type="molecule type" value="Genomic_DNA"/>
</dbReference>
<dbReference type="AlphaFoldDB" id="E8LSC3"/>
<reference evidence="2 3" key="1">
    <citation type="journal article" date="2012" name="Int. J. Syst. Evol. Microbiol.">
        <title>Vibrio caribbeanicus sp. nov., isolated from the marine sponge Scleritoderma cyanea.</title>
        <authorList>
            <person name="Hoffmann M."/>
            <person name="Monday S.R."/>
            <person name="Allard M.W."/>
            <person name="Strain E.A."/>
            <person name="Whittaker P."/>
            <person name="Naum M."/>
            <person name="McCarthy P.J."/>
            <person name="Lopez J.V."/>
            <person name="Fischer M."/>
            <person name="Brown E.W."/>
        </authorList>
    </citation>
    <scope>NUCLEOTIDE SEQUENCE [LARGE SCALE GENOMIC DNA]</scope>
    <source>
        <strain evidence="2 3">LMG 20546</strain>
    </source>
</reference>
<evidence type="ECO:0000256" key="1">
    <source>
        <dbReference type="SAM" id="Phobius"/>
    </source>
</evidence>
<dbReference type="eggNOG" id="ENOG5033AJV">
    <property type="taxonomic scope" value="Bacteria"/>
</dbReference>
<evidence type="ECO:0000313" key="2">
    <source>
        <dbReference type="EMBL" id="EGA66370.1"/>
    </source>
</evidence>
<keyword evidence="1" id="KW-0472">Membrane</keyword>
<dbReference type="OrthoDB" id="8591832at2"/>
<evidence type="ECO:0000313" key="3">
    <source>
        <dbReference type="Proteomes" id="UP000004371"/>
    </source>
</evidence>
<feature type="transmembrane region" description="Helical" evidence="1">
    <location>
        <begin position="93"/>
        <end position="111"/>
    </location>
</feature>
<dbReference type="Proteomes" id="UP000004371">
    <property type="component" value="Unassembled WGS sequence"/>
</dbReference>
<keyword evidence="1" id="KW-1133">Transmembrane helix</keyword>
<evidence type="ECO:0008006" key="4">
    <source>
        <dbReference type="Google" id="ProtNLM"/>
    </source>
</evidence>
<sequence>MDSDNKTIQQLGYWGLVPFFLGTVMIAFDMQILAIGGTQLFISYSAVILSFLSGVLWGRSLNHQVATSKRIALIVSNVFALMAWLLLLQTSQSVTAVIALLGVGYVAIWYFEKHTWRDELTDLYQTMRRNLTGMVAGLHLVVVFV</sequence>
<dbReference type="RefSeq" id="WP_006878719.1">
    <property type="nucleotide sequence ID" value="NZ_AEVS01000045.1"/>
</dbReference>